<dbReference type="GO" id="GO:0006189">
    <property type="term" value="P:'de novo' IMP biosynthetic process"/>
    <property type="evidence" value="ECO:0007669"/>
    <property type="project" value="TreeGrafter"/>
</dbReference>
<organism evidence="11 12">
    <name type="scientific">Cladonia borealis</name>
    <dbReference type="NCBI Taxonomy" id="184061"/>
    <lineage>
        <taxon>Eukaryota</taxon>
        <taxon>Fungi</taxon>
        <taxon>Dikarya</taxon>
        <taxon>Ascomycota</taxon>
        <taxon>Pezizomycotina</taxon>
        <taxon>Lecanoromycetes</taxon>
        <taxon>OSLEUM clade</taxon>
        <taxon>Lecanoromycetidae</taxon>
        <taxon>Lecanorales</taxon>
        <taxon>Lecanorineae</taxon>
        <taxon>Cladoniaceae</taxon>
        <taxon>Cladonia</taxon>
    </lineage>
</organism>
<dbReference type="GO" id="GO:0005737">
    <property type="term" value="C:cytoplasm"/>
    <property type="evidence" value="ECO:0007669"/>
    <property type="project" value="TreeGrafter"/>
</dbReference>
<keyword evidence="5" id="KW-0436">Ligase</keyword>
<keyword evidence="6" id="KW-0547">Nucleotide-binding</keyword>
<evidence type="ECO:0000256" key="7">
    <source>
        <dbReference type="ARBA" id="ARBA00022755"/>
    </source>
</evidence>
<comment type="pathway">
    <text evidence="1">Purine metabolism; IMP biosynthesis via de novo pathway; 5-amino-1-(5-phospho-D-ribosyl)imidazole-4-carboxamide from 5-amino-1-(5-phospho-D-ribosyl)imidazole-4-carboxylate: step 1/2.</text>
</comment>
<accession>A0AA39UYD5</accession>
<evidence type="ECO:0000256" key="1">
    <source>
        <dbReference type="ARBA" id="ARBA00004672"/>
    </source>
</evidence>
<dbReference type="EMBL" id="JAFEKC020000021">
    <property type="protein sequence ID" value="KAK0508407.1"/>
    <property type="molecule type" value="Genomic_DNA"/>
</dbReference>
<dbReference type="InterPro" id="IPR028923">
    <property type="entry name" value="SAICAR_synt/ADE2_N"/>
</dbReference>
<gene>
    <name evidence="11" type="ORF">JMJ35_009491</name>
</gene>
<dbReference type="NCBIfam" id="NF010568">
    <property type="entry name" value="PRK13961.1"/>
    <property type="match status" value="1"/>
</dbReference>
<protein>
    <recommendedName>
        <fullName evidence="4">Phosphoribosylaminoimidazole-succinocarboxamide synthase</fullName>
        <ecNumber evidence="3">6.3.2.6</ecNumber>
    </recommendedName>
    <alternativeName>
        <fullName evidence="9">SAICAR synthetase</fullName>
    </alternativeName>
</protein>
<keyword evidence="7" id="KW-0658">Purine biosynthesis</keyword>
<comment type="caution">
    <text evidence="11">The sequence shown here is derived from an EMBL/GenBank/DDBJ whole genome shotgun (WGS) entry which is preliminary data.</text>
</comment>
<dbReference type="Gene3D" id="3.30.470.20">
    <property type="entry name" value="ATP-grasp fold, B domain"/>
    <property type="match status" value="1"/>
</dbReference>
<dbReference type="InterPro" id="IPR001636">
    <property type="entry name" value="SAICAR_synth"/>
</dbReference>
<evidence type="ECO:0000256" key="8">
    <source>
        <dbReference type="ARBA" id="ARBA00022840"/>
    </source>
</evidence>
<dbReference type="NCBIfam" id="TIGR00081">
    <property type="entry name" value="purC"/>
    <property type="match status" value="1"/>
</dbReference>
<evidence type="ECO:0000313" key="11">
    <source>
        <dbReference type="EMBL" id="KAK0508407.1"/>
    </source>
</evidence>
<evidence type="ECO:0000259" key="10">
    <source>
        <dbReference type="Pfam" id="PF01259"/>
    </source>
</evidence>
<dbReference type="EC" id="6.3.2.6" evidence="3"/>
<name>A0AA39UYD5_9LECA</name>
<dbReference type="PROSITE" id="PS01057">
    <property type="entry name" value="SAICAR_SYNTHETASE_1"/>
    <property type="match status" value="1"/>
</dbReference>
<evidence type="ECO:0000256" key="2">
    <source>
        <dbReference type="ARBA" id="ARBA00010190"/>
    </source>
</evidence>
<proteinExistence type="inferred from homology"/>
<dbReference type="PANTHER" id="PTHR43700:SF1">
    <property type="entry name" value="PHOSPHORIBOSYLAMINOIMIDAZOLE-SUCCINOCARBOXAMIDE SYNTHASE"/>
    <property type="match status" value="1"/>
</dbReference>
<dbReference type="Pfam" id="PF01259">
    <property type="entry name" value="SAICAR_synt"/>
    <property type="match status" value="1"/>
</dbReference>
<evidence type="ECO:0000256" key="4">
    <source>
        <dbReference type="ARBA" id="ARBA00016460"/>
    </source>
</evidence>
<keyword evidence="12" id="KW-1185">Reference proteome</keyword>
<keyword evidence="8" id="KW-0067">ATP-binding</keyword>
<dbReference type="Gene3D" id="3.30.200.20">
    <property type="entry name" value="Phosphorylase Kinase, domain 1"/>
    <property type="match status" value="1"/>
</dbReference>
<comment type="similarity">
    <text evidence="2">Belongs to the SAICAR synthetase family.</text>
</comment>
<evidence type="ECO:0000256" key="3">
    <source>
        <dbReference type="ARBA" id="ARBA00012217"/>
    </source>
</evidence>
<feature type="domain" description="SAICAR synthetase/ADE2 N-terminal" evidence="10">
    <location>
        <begin position="16"/>
        <end position="272"/>
    </location>
</feature>
<dbReference type="FunFam" id="3.30.470.20:FF:000015">
    <property type="entry name" value="Phosphoribosylaminoimidazole-succinocarboxamide synthase"/>
    <property type="match status" value="1"/>
</dbReference>
<evidence type="ECO:0000256" key="6">
    <source>
        <dbReference type="ARBA" id="ARBA00022741"/>
    </source>
</evidence>
<dbReference type="InterPro" id="IPR018236">
    <property type="entry name" value="SAICAR_synthetase_CS"/>
</dbReference>
<dbReference type="PANTHER" id="PTHR43700">
    <property type="entry name" value="PHOSPHORIBOSYLAMINOIMIDAZOLE-SUCCINOCARBOXAMIDE SYNTHASE"/>
    <property type="match status" value="1"/>
</dbReference>
<dbReference type="CDD" id="cd01414">
    <property type="entry name" value="SAICAR_synt_Sc"/>
    <property type="match status" value="1"/>
</dbReference>
<evidence type="ECO:0000256" key="9">
    <source>
        <dbReference type="ARBA" id="ARBA00030409"/>
    </source>
</evidence>
<sequence>MAALMQADLSEHLRRVASGKVREIYEIDDSSLLFVTTDRISAYDVVLKNGIDQKGAILTQLSEFWFNLLQSRMPGLRTHFISLGIPPALQKRLRPDLVKKLGSRSMAVKRVKVFPIESIVRGYIAGSAWSSYHNDGTVCGITLPAGLKESEKLERPLWTPSTKADLGSKDENISPEAAARIVGQEYADQIEALSLQIYEEASAYAAERGIIIADTKLEFGLDESATPATVVLIDEVLTPDSSRFWNAGTYEIGRGQESYDKQYLRDWLVRNGLRGKPGVEMPTDVAMNTLGRYREAYHSLVGMVWDMATSEV</sequence>
<dbReference type="SUPFAM" id="SSF56104">
    <property type="entry name" value="SAICAR synthase-like"/>
    <property type="match status" value="1"/>
</dbReference>
<dbReference type="AlphaFoldDB" id="A0AA39UYD5"/>
<reference evidence="11" key="1">
    <citation type="submission" date="2023-03" db="EMBL/GenBank/DDBJ databases">
        <title>Complete genome of Cladonia borealis.</title>
        <authorList>
            <person name="Park H."/>
        </authorList>
    </citation>
    <scope>NUCLEOTIDE SEQUENCE</scope>
    <source>
        <strain evidence="11">ANT050790</strain>
    </source>
</reference>
<evidence type="ECO:0000313" key="12">
    <source>
        <dbReference type="Proteomes" id="UP001166286"/>
    </source>
</evidence>
<evidence type="ECO:0000256" key="5">
    <source>
        <dbReference type="ARBA" id="ARBA00022598"/>
    </source>
</evidence>
<dbReference type="Proteomes" id="UP001166286">
    <property type="component" value="Unassembled WGS sequence"/>
</dbReference>
<dbReference type="GO" id="GO:0005524">
    <property type="term" value="F:ATP binding"/>
    <property type="evidence" value="ECO:0007669"/>
    <property type="project" value="UniProtKB-KW"/>
</dbReference>
<dbReference type="PROSITE" id="PS01058">
    <property type="entry name" value="SAICAR_SYNTHETASE_2"/>
    <property type="match status" value="1"/>
</dbReference>
<dbReference type="GO" id="GO:0004639">
    <property type="term" value="F:phosphoribosylaminoimidazolesuccinocarboxamide synthase activity"/>
    <property type="evidence" value="ECO:0007669"/>
    <property type="project" value="UniProtKB-EC"/>
</dbReference>
<dbReference type="HAMAP" id="MF_00137">
    <property type="entry name" value="SAICAR_synth"/>
    <property type="match status" value="1"/>
</dbReference>